<dbReference type="GO" id="GO:0019825">
    <property type="term" value="F:oxygen binding"/>
    <property type="evidence" value="ECO:0007669"/>
    <property type="project" value="InterPro"/>
</dbReference>
<keyword evidence="10" id="KW-1185">Reference proteome</keyword>
<dbReference type="GO" id="GO:0046872">
    <property type="term" value="F:metal ion binding"/>
    <property type="evidence" value="ECO:0007669"/>
    <property type="project" value="UniProtKB-KW"/>
</dbReference>
<dbReference type="GeneTree" id="ENSGT00940000163288"/>
<dbReference type="InterPro" id="IPR009050">
    <property type="entry name" value="Globin-like_sf"/>
</dbReference>
<dbReference type="InterPro" id="IPR002338">
    <property type="entry name" value="Hemoglobin_a-typ"/>
</dbReference>
<evidence type="ECO:0000256" key="1">
    <source>
        <dbReference type="ARBA" id="ARBA00008705"/>
    </source>
</evidence>
<evidence type="ECO:0000259" key="8">
    <source>
        <dbReference type="PROSITE" id="PS01033"/>
    </source>
</evidence>
<dbReference type="Gene3D" id="1.10.490.10">
    <property type="entry name" value="Globins"/>
    <property type="match status" value="1"/>
</dbReference>
<dbReference type="InParanoid" id="A0A674D446"/>
<dbReference type="Proteomes" id="UP000472277">
    <property type="component" value="Chromosome 10"/>
</dbReference>
<sequence length="192" mass="21848">MSLSAKEKVIVKDFFAKVSSRSDEIGAEALARLIVVYPQTKSYFAHWKDLSPNGAPVRKHGITVMGGLYEAVSKIDDLTVGLLTLSELHAFVLRVDPVNFKVIFTNYSQCNHMLYMGHVLAYLLRLQKVSLHFSQHNQTDSLLCLSLLRFCPTASWWSCPCCSRRSSPLRSMLPWTSSSPWWPWLWPRSTAK</sequence>
<evidence type="ECO:0000256" key="3">
    <source>
        <dbReference type="ARBA" id="ARBA00022617"/>
    </source>
</evidence>
<dbReference type="GO" id="GO:0031838">
    <property type="term" value="C:haptoglobin-hemoglobin complex"/>
    <property type="evidence" value="ECO:0007669"/>
    <property type="project" value="TreeGrafter"/>
</dbReference>
<organism evidence="9 10">
    <name type="scientific">Salmo trutta</name>
    <name type="common">Brown trout</name>
    <dbReference type="NCBI Taxonomy" id="8032"/>
    <lineage>
        <taxon>Eukaryota</taxon>
        <taxon>Metazoa</taxon>
        <taxon>Chordata</taxon>
        <taxon>Craniata</taxon>
        <taxon>Vertebrata</taxon>
        <taxon>Euteleostomi</taxon>
        <taxon>Actinopterygii</taxon>
        <taxon>Neopterygii</taxon>
        <taxon>Teleostei</taxon>
        <taxon>Protacanthopterygii</taxon>
        <taxon>Salmoniformes</taxon>
        <taxon>Salmonidae</taxon>
        <taxon>Salmoninae</taxon>
        <taxon>Salmo</taxon>
    </lineage>
</organism>
<evidence type="ECO:0000256" key="6">
    <source>
        <dbReference type="ARBA" id="ARBA00023004"/>
    </source>
</evidence>
<dbReference type="SUPFAM" id="SSF46458">
    <property type="entry name" value="Globin-like"/>
    <property type="match status" value="1"/>
</dbReference>
<keyword evidence="5" id="KW-0479">Metal-binding</keyword>
<proteinExistence type="inferred from homology"/>
<feature type="domain" description="Globin" evidence="8">
    <location>
        <begin position="2"/>
        <end position="128"/>
    </location>
</feature>
<evidence type="ECO:0000256" key="7">
    <source>
        <dbReference type="RuleBase" id="RU000356"/>
    </source>
</evidence>
<dbReference type="GO" id="GO:0004601">
    <property type="term" value="F:peroxidase activity"/>
    <property type="evidence" value="ECO:0007669"/>
    <property type="project" value="TreeGrafter"/>
</dbReference>
<evidence type="ECO:0000313" key="10">
    <source>
        <dbReference type="Proteomes" id="UP000472277"/>
    </source>
</evidence>
<dbReference type="InterPro" id="IPR050056">
    <property type="entry name" value="Hemoglobin_oxygen_transport"/>
</dbReference>
<dbReference type="GO" id="GO:0005344">
    <property type="term" value="F:oxygen carrier activity"/>
    <property type="evidence" value="ECO:0007669"/>
    <property type="project" value="UniProtKB-KW"/>
</dbReference>
<evidence type="ECO:0000313" key="9">
    <source>
        <dbReference type="Ensembl" id="ENSSTUP00000090444.1"/>
    </source>
</evidence>
<dbReference type="PROSITE" id="PS01033">
    <property type="entry name" value="GLOBIN"/>
    <property type="match status" value="1"/>
</dbReference>
<reference evidence="9" key="1">
    <citation type="submission" date="2025-08" db="UniProtKB">
        <authorList>
            <consortium name="Ensembl"/>
        </authorList>
    </citation>
    <scope>IDENTIFICATION</scope>
</reference>
<reference evidence="9" key="2">
    <citation type="submission" date="2025-09" db="UniProtKB">
        <authorList>
            <consortium name="Ensembl"/>
        </authorList>
    </citation>
    <scope>IDENTIFICATION</scope>
</reference>
<dbReference type="GO" id="GO:0020037">
    <property type="term" value="F:heme binding"/>
    <property type="evidence" value="ECO:0007669"/>
    <property type="project" value="InterPro"/>
</dbReference>
<evidence type="ECO:0000256" key="2">
    <source>
        <dbReference type="ARBA" id="ARBA00022448"/>
    </source>
</evidence>
<dbReference type="GO" id="GO:0042744">
    <property type="term" value="P:hydrogen peroxide catabolic process"/>
    <property type="evidence" value="ECO:0007669"/>
    <property type="project" value="TreeGrafter"/>
</dbReference>
<keyword evidence="3 7" id="KW-0349">Heme</keyword>
<dbReference type="PRINTS" id="PR00612">
    <property type="entry name" value="ALPHAHAEM"/>
</dbReference>
<dbReference type="GO" id="GO:0005833">
    <property type="term" value="C:hemoglobin complex"/>
    <property type="evidence" value="ECO:0007669"/>
    <property type="project" value="InterPro"/>
</dbReference>
<comment type="similarity">
    <text evidence="1 7">Belongs to the globin family.</text>
</comment>
<dbReference type="GO" id="GO:0043177">
    <property type="term" value="F:organic acid binding"/>
    <property type="evidence" value="ECO:0007669"/>
    <property type="project" value="TreeGrafter"/>
</dbReference>
<dbReference type="AlphaFoldDB" id="A0A674D446"/>
<evidence type="ECO:0000256" key="5">
    <source>
        <dbReference type="ARBA" id="ARBA00022723"/>
    </source>
</evidence>
<dbReference type="InterPro" id="IPR000971">
    <property type="entry name" value="Globin"/>
</dbReference>
<dbReference type="InterPro" id="IPR012292">
    <property type="entry name" value="Globin/Proto"/>
</dbReference>
<evidence type="ECO:0000256" key="4">
    <source>
        <dbReference type="ARBA" id="ARBA00022621"/>
    </source>
</evidence>
<dbReference type="Pfam" id="PF00042">
    <property type="entry name" value="Globin"/>
    <property type="match status" value="1"/>
</dbReference>
<name>A0A674D446_SALTR</name>
<accession>A0A674D446</accession>
<keyword evidence="6" id="KW-0408">Iron</keyword>
<dbReference type="Ensembl" id="ENSSTUT00000096190.1">
    <property type="protein sequence ID" value="ENSSTUP00000090444.1"/>
    <property type="gene ID" value="ENSSTUG00000039676.1"/>
</dbReference>
<keyword evidence="2 7" id="KW-0813">Transport</keyword>
<dbReference type="PANTHER" id="PTHR11442:SF41">
    <property type="entry name" value="HEMOGLOBIN SUBUNIT ZETA"/>
    <property type="match status" value="1"/>
</dbReference>
<dbReference type="GO" id="GO:0072562">
    <property type="term" value="C:blood microparticle"/>
    <property type="evidence" value="ECO:0007669"/>
    <property type="project" value="TreeGrafter"/>
</dbReference>
<gene>
    <name evidence="9" type="primary">hbae5</name>
</gene>
<dbReference type="GO" id="GO:0031720">
    <property type="term" value="F:haptoglobin binding"/>
    <property type="evidence" value="ECO:0007669"/>
    <property type="project" value="TreeGrafter"/>
</dbReference>
<keyword evidence="4 7" id="KW-0561">Oxygen transport</keyword>
<protein>
    <submittedName>
        <fullName evidence="9">Hemoglobin subunit alpha-D-like</fullName>
    </submittedName>
</protein>
<dbReference type="PANTHER" id="PTHR11442">
    <property type="entry name" value="HEMOGLOBIN FAMILY MEMBER"/>
    <property type="match status" value="1"/>
</dbReference>